<evidence type="ECO:0000313" key="2">
    <source>
        <dbReference type="Proteomes" id="UP000009079"/>
    </source>
</evidence>
<protein>
    <submittedName>
        <fullName evidence="1">Uncharacterized protein</fullName>
    </submittedName>
</protein>
<dbReference type="STRING" id="604354.TSIB_0688"/>
<name>C6A2A8_THESM</name>
<gene>
    <name evidence="1" type="ordered locus">TSIB_0688</name>
</gene>
<dbReference type="HOGENOM" id="CLU_3075568_0_0_2"/>
<accession>C6A2A8</accession>
<dbReference type="Proteomes" id="UP000009079">
    <property type="component" value="Chromosome"/>
</dbReference>
<dbReference type="EMBL" id="CP001463">
    <property type="protein sequence ID" value="ACS89753.1"/>
    <property type="molecule type" value="Genomic_DNA"/>
</dbReference>
<evidence type="ECO:0000313" key="1">
    <source>
        <dbReference type="EMBL" id="ACS89753.1"/>
    </source>
</evidence>
<proteinExistence type="predicted"/>
<dbReference type="KEGG" id="tsi:TSIB_0688"/>
<dbReference type="AlphaFoldDB" id="C6A2A8"/>
<reference evidence="1 2" key="1">
    <citation type="journal article" date="2009" name="Appl. Environ. Microbiol.">
        <title>Metabolic versatility and indigenous origin of the archaeon Thermococcus sibiricus, isolated from a siberian oil reservoir, as revealed by genome analysis.</title>
        <authorList>
            <person name="Mardanov A.V."/>
            <person name="Ravin N.V."/>
            <person name="Svetlitchnyi V.A."/>
            <person name="Beletsky A.V."/>
            <person name="Miroshnichenko M.L."/>
            <person name="Bonch-Osmolovskaya E.A."/>
            <person name="Skryabin K.G."/>
        </authorList>
    </citation>
    <scope>NUCLEOTIDE SEQUENCE [LARGE SCALE GENOMIC DNA]</scope>
    <source>
        <strain evidence="2">DSM 12597 / MM 739</strain>
    </source>
</reference>
<sequence length="52" mass="6147">MLLFKGIKARNRLYSSSHQAPWEKWVKPTREEIINMAFQAFAEAIGRRRLSI</sequence>
<keyword evidence="2" id="KW-1185">Reference proteome</keyword>
<organism evidence="1 2">
    <name type="scientific">Thermococcus sibiricus (strain DSM 12597 / MM 739)</name>
    <dbReference type="NCBI Taxonomy" id="604354"/>
    <lineage>
        <taxon>Archaea</taxon>
        <taxon>Methanobacteriati</taxon>
        <taxon>Methanobacteriota</taxon>
        <taxon>Thermococci</taxon>
        <taxon>Thermococcales</taxon>
        <taxon>Thermococcaceae</taxon>
        <taxon>Thermococcus</taxon>
    </lineage>
</organism>